<accession>A0AA88URE7</accession>
<evidence type="ECO:0000313" key="10">
    <source>
        <dbReference type="Proteomes" id="UP001187471"/>
    </source>
</evidence>
<evidence type="ECO:0000313" key="9">
    <source>
        <dbReference type="EMBL" id="KAK2995415.1"/>
    </source>
</evidence>
<dbReference type="PANTHER" id="PTHR30071:SF1">
    <property type="entry name" value="CYTOCHROME B_B6 PROTEIN-RELATED"/>
    <property type="match status" value="1"/>
</dbReference>
<comment type="caution">
    <text evidence="9">The sequence shown here is derived from an EMBL/GenBank/DDBJ whole genome shotgun (WGS) entry which is preliminary data.</text>
</comment>
<protein>
    <recommendedName>
        <fullName evidence="8">Cytochrome c assembly protein domain-containing protein</fullName>
    </recommendedName>
</protein>
<dbReference type="GO" id="GO:0015232">
    <property type="term" value="F:heme transmembrane transporter activity"/>
    <property type="evidence" value="ECO:0007669"/>
    <property type="project" value="InterPro"/>
</dbReference>
<dbReference type="GO" id="GO:0005886">
    <property type="term" value="C:plasma membrane"/>
    <property type="evidence" value="ECO:0007669"/>
    <property type="project" value="TreeGrafter"/>
</dbReference>
<evidence type="ECO:0000256" key="4">
    <source>
        <dbReference type="ARBA" id="ARBA00022748"/>
    </source>
</evidence>
<comment type="similarity">
    <text evidence="2">Belongs to the CcmC/CycZ/HelC family.</text>
</comment>
<dbReference type="InterPro" id="IPR045062">
    <property type="entry name" value="Cyt_c_biogenesis_CcsA/CcmC"/>
</dbReference>
<gene>
    <name evidence="9" type="ORF">RJ640_029047</name>
</gene>
<name>A0AA88URE7_9ASTE</name>
<comment type="subcellular location">
    <subcellularLocation>
        <location evidence="1">Membrane</location>
        <topology evidence="1">Multi-pass membrane protein</topology>
    </subcellularLocation>
</comment>
<evidence type="ECO:0000256" key="5">
    <source>
        <dbReference type="ARBA" id="ARBA00022989"/>
    </source>
</evidence>
<keyword evidence="5" id="KW-1133">Transmembrane helix</keyword>
<dbReference type="EMBL" id="JAVXUO010000105">
    <property type="protein sequence ID" value="KAK2995415.1"/>
    <property type="molecule type" value="Genomic_DNA"/>
</dbReference>
<dbReference type="GO" id="GO:0020037">
    <property type="term" value="F:heme binding"/>
    <property type="evidence" value="ECO:0007669"/>
    <property type="project" value="InterPro"/>
</dbReference>
<feature type="region of interest" description="Disordered" evidence="7">
    <location>
        <begin position="248"/>
        <end position="271"/>
    </location>
</feature>
<keyword evidence="6" id="KW-0472">Membrane</keyword>
<dbReference type="Proteomes" id="UP001187471">
    <property type="component" value="Unassembled WGS sequence"/>
</dbReference>
<evidence type="ECO:0000259" key="8">
    <source>
        <dbReference type="Pfam" id="PF01578"/>
    </source>
</evidence>
<sequence>MGAFSTLFTLVTGGFRGRPMWGTFWVWDARLTSVFISFLIYLGALRFQKLPVEPAPISIRAGPIDIPIIKSSVNWWNTSHQPGSISRSAPSYSVSSCFFACFSRSSVPVLSKEEGDAVLLYADLCAAEEAFFKEKSIVQWLKLGDSNTSYLNNKVNHHRARNKIMSIYTDSGQKVEDYPLVNGEMVGYFTGAKGIRQDDLMIFTAGDLTSIQKVQSVLEQFKEISGLQANSLKSEVFFSGVSEATGAKDYKKETGRREARTEGSEANSTKGPEIPLRFQQLLLLALLLPSSIETASDTDLPPTLRV</sequence>
<keyword evidence="3" id="KW-0812">Transmembrane</keyword>
<dbReference type="Pfam" id="PF01578">
    <property type="entry name" value="Cytochrom_C_asm"/>
    <property type="match status" value="1"/>
</dbReference>
<evidence type="ECO:0000256" key="2">
    <source>
        <dbReference type="ARBA" id="ARBA00005840"/>
    </source>
</evidence>
<dbReference type="AlphaFoldDB" id="A0AA88URE7"/>
<keyword evidence="10" id="KW-1185">Reference proteome</keyword>
<organism evidence="9 10">
    <name type="scientific">Escallonia rubra</name>
    <dbReference type="NCBI Taxonomy" id="112253"/>
    <lineage>
        <taxon>Eukaryota</taxon>
        <taxon>Viridiplantae</taxon>
        <taxon>Streptophyta</taxon>
        <taxon>Embryophyta</taxon>
        <taxon>Tracheophyta</taxon>
        <taxon>Spermatophyta</taxon>
        <taxon>Magnoliopsida</taxon>
        <taxon>eudicotyledons</taxon>
        <taxon>Gunneridae</taxon>
        <taxon>Pentapetalae</taxon>
        <taxon>asterids</taxon>
        <taxon>campanulids</taxon>
        <taxon>Escalloniales</taxon>
        <taxon>Escalloniaceae</taxon>
        <taxon>Escallonia</taxon>
    </lineage>
</organism>
<evidence type="ECO:0000256" key="7">
    <source>
        <dbReference type="SAM" id="MobiDB-lite"/>
    </source>
</evidence>
<reference evidence="9" key="1">
    <citation type="submission" date="2022-12" db="EMBL/GenBank/DDBJ databases">
        <title>Draft genome assemblies for two species of Escallonia (Escalloniales).</title>
        <authorList>
            <person name="Chanderbali A."/>
            <person name="Dervinis C."/>
            <person name="Anghel I."/>
            <person name="Soltis D."/>
            <person name="Soltis P."/>
            <person name="Zapata F."/>
        </authorList>
    </citation>
    <scope>NUCLEOTIDE SEQUENCE</scope>
    <source>
        <strain evidence="9">UCBG92.1500</strain>
        <tissue evidence="9">Leaf</tissue>
    </source>
</reference>
<evidence type="ECO:0000256" key="3">
    <source>
        <dbReference type="ARBA" id="ARBA00022692"/>
    </source>
</evidence>
<dbReference type="InterPro" id="IPR003557">
    <property type="entry name" value="Cyt_c_biogenesis_CcmC"/>
</dbReference>
<evidence type="ECO:0000256" key="1">
    <source>
        <dbReference type="ARBA" id="ARBA00004141"/>
    </source>
</evidence>
<proteinExistence type="inferred from homology"/>
<dbReference type="GO" id="GO:0017004">
    <property type="term" value="P:cytochrome complex assembly"/>
    <property type="evidence" value="ECO:0007669"/>
    <property type="project" value="UniProtKB-KW"/>
</dbReference>
<dbReference type="PANTHER" id="PTHR30071">
    <property type="entry name" value="HEME EXPORTER PROTEIN C"/>
    <property type="match status" value="1"/>
</dbReference>
<keyword evidence="4" id="KW-0201">Cytochrome c-type biogenesis</keyword>
<dbReference type="PRINTS" id="PR01386">
    <property type="entry name" value="CCMCBIOGNSIS"/>
</dbReference>
<feature type="domain" description="Cytochrome c assembly protein" evidence="8">
    <location>
        <begin position="1"/>
        <end position="78"/>
    </location>
</feature>
<evidence type="ECO:0000256" key="6">
    <source>
        <dbReference type="ARBA" id="ARBA00023136"/>
    </source>
</evidence>
<dbReference type="InterPro" id="IPR002541">
    <property type="entry name" value="Cyt_c_assembly"/>
</dbReference>
<feature type="compositionally biased region" description="Basic and acidic residues" evidence="7">
    <location>
        <begin position="248"/>
        <end position="263"/>
    </location>
</feature>